<dbReference type="RefSeq" id="WP_151890641.1">
    <property type="nucleotide sequence ID" value="NZ_VNIK02000007.1"/>
</dbReference>
<gene>
    <name evidence="2" type="ORF">FOT42_011075</name>
</gene>
<keyword evidence="1" id="KW-0732">Signal</keyword>
<evidence type="ECO:0000313" key="2">
    <source>
        <dbReference type="EMBL" id="KAB5487497.1"/>
    </source>
</evidence>
<evidence type="ECO:0000313" key="3">
    <source>
        <dbReference type="Proteomes" id="UP000319204"/>
    </source>
</evidence>
<feature type="signal peptide" evidence="1">
    <location>
        <begin position="1"/>
        <end position="24"/>
    </location>
</feature>
<comment type="caution">
    <text evidence="2">The sequence shown here is derived from an EMBL/GenBank/DDBJ whole genome shotgun (WGS) entry which is preliminary data.</text>
</comment>
<sequence>MKTSTKIMYLFTLALIVGSCSSDGENDDPQPQYNLDALQGKWYRVGGNNPDANGMEVTVTNDQGVLTDPANTSLQENNIKWKDIEATGETNYEHGELGSDQNYYSGFMEMGSDDTLRISVNSPGTGNVQKWVRTFIAPIAELHECEPYEPDAFSMAKDDLWVEAGEEDEFPGLLPVSTDPAGGYYIVTLESTGPLPSQPWIAISVSGEEVPVINGTSAGTDTPLTRKVAFSAHPGIAYDVMARPFYNASPPSDVYPEPYRISWEYVGIMDCYEPNDNFDEAKFIPKDEVIEAYANKNNEGYGIQEEQDDYYKVVLFQPARLQVQLLQSPSDDFIDLNVYRESRGEIVTTLTPISGMPGDKEDGALYFKTTNATLDAGTYYVRARTFMNDGKTADLNLDEPLPDTWTTPYTFTVTAVE</sequence>
<keyword evidence="3" id="KW-1185">Reference proteome</keyword>
<dbReference type="Gene3D" id="2.60.120.380">
    <property type="match status" value="1"/>
</dbReference>
<feature type="chain" id="PRO_5024417643" description="Lipocalin-like domain-containing protein" evidence="1">
    <location>
        <begin position="25"/>
        <end position="417"/>
    </location>
</feature>
<proteinExistence type="predicted"/>
<dbReference type="AlphaFoldDB" id="A0A5N5IP04"/>
<evidence type="ECO:0008006" key="4">
    <source>
        <dbReference type="Google" id="ProtNLM"/>
    </source>
</evidence>
<dbReference type="EMBL" id="VNIK02000007">
    <property type="protein sequence ID" value="KAB5487497.1"/>
    <property type="molecule type" value="Genomic_DNA"/>
</dbReference>
<organism evidence="2 3">
    <name type="scientific">Flagellimonas hadalis</name>
    <dbReference type="NCBI Taxonomy" id="2597517"/>
    <lineage>
        <taxon>Bacteria</taxon>
        <taxon>Pseudomonadati</taxon>
        <taxon>Bacteroidota</taxon>
        <taxon>Flavobacteriia</taxon>
        <taxon>Flavobacteriales</taxon>
        <taxon>Flavobacteriaceae</taxon>
        <taxon>Flagellimonas</taxon>
    </lineage>
</organism>
<dbReference type="PROSITE" id="PS51257">
    <property type="entry name" value="PROKAR_LIPOPROTEIN"/>
    <property type="match status" value="1"/>
</dbReference>
<name>A0A5N5IP04_9FLAO</name>
<dbReference type="OrthoDB" id="1447546at2"/>
<evidence type="ECO:0000256" key="1">
    <source>
        <dbReference type="SAM" id="SignalP"/>
    </source>
</evidence>
<dbReference type="Proteomes" id="UP000319204">
    <property type="component" value="Unassembled WGS sequence"/>
</dbReference>
<protein>
    <recommendedName>
        <fullName evidence="4">Lipocalin-like domain-containing protein</fullName>
    </recommendedName>
</protein>
<accession>A0A5N5IP04</accession>
<reference evidence="2" key="1">
    <citation type="submission" date="2019-10" db="EMBL/GenBank/DDBJ databases">
        <title>Muricauda hadale sp. nov., a piezophilic bacterium isolated from hadopelagic water of the Mariana Trench.</title>
        <authorList>
            <person name="Wei Y."/>
        </authorList>
    </citation>
    <scope>NUCLEOTIDE SEQUENCE [LARGE SCALE GENOMIC DNA]</scope>
    <source>
        <strain evidence="2">MT-229</strain>
    </source>
</reference>